<dbReference type="InterPro" id="IPR012337">
    <property type="entry name" value="RNaseH-like_sf"/>
</dbReference>
<name>A0A484I593_9ARCH</name>
<evidence type="ECO:0000313" key="3">
    <source>
        <dbReference type="Proteomes" id="UP000294299"/>
    </source>
</evidence>
<evidence type="ECO:0000313" key="2">
    <source>
        <dbReference type="EMBL" id="VFJ12909.1"/>
    </source>
</evidence>
<dbReference type="KEGG" id="nfn:NFRAN_0587"/>
<dbReference type="AlphaFoldDB" id="A0A484I593"/>
<dbReference type="OrthoDB" id="359563at2157"/>
<dbReference type="InterPro" id="IPR036397">
    <property type="entry name" value="RNaseH_sf"/>
</dbReference>
<dbReference type="PANTHER" id="PTHR39967">
    <property type="match status" value="1"/>
</dbReference>
<dbReference type="SUPFAM" id="SSF53098">
    <property type="entry name" value="Ribonuclease H-like"/>
    <property type="match status" value="1"/>
</dbReference>
<feature type="domain" description="DDE" evidence="1">
    <location>
        <begin position="66"/>
        <end position="164"/>
    </location>
</feature>
<dbReference type="Pfam" id="PF13610">
    <property type="entry name" value="DDE_Tnp_IS240"/>
    <property type="match status" value="1"/>
</dbReference>
<gene>
    <name evidence="2" type="ORF">NFRAN_0587</name>
</gene>
<dbReference type="GeneID" id="39420100"/>
<reference evidence="2 3" key="1">
    <citation type="submission" date="2019-02" db="EMBL/GenBank/DDBJ databases">
        <authorList>
            <person name="Lehtovirta-Morley E L."/>
        </authorList>
    </citation>
    <scope>NUCLEOTIDE SEQUENCE [LARGE SCALE GENOMIC DNA]</scope>
    <source>
        <strain evidence="2">NFRAN1</strain>
    </source>
</reference>
<proteinExistence type="predicted"/>
<dbReference type="PANTHER" id="PTHR39967:SF1">
    <property type="entry name" value="ISH14-TYPE TRANSPOSASE HSIRS44"/>
    <property type="match status" value="1"/>
</dbReference>
<sequence>MNTRNRTPSKYVYYGLHLYFSGLSLRKASERLSQMYKRNHVSIWNWIQKYQPKIIKTKQRRICEFIVDETLLKVGSEYTWLWVAIDAKSKEILSLSISKERNMFVAERFLSNIVRDYGKHPVSTDGGTWYPMACQFLKLEHHLHSSYEKNLIERTMQYIKDRTESFDDYFPCRLKNCKLKHVKNWLNLFVDYHNKELKPVN</sequence>
<dbReference type="RefSeq" id="WP_134482920.1">
    <property type="nucleotide sequence ID" value="NZ_LR216287.1"/>
</dbReference>
<keyword evidence="3" id="KW-1185">Reference proteome</keyword>
<accession>A0A484I593</accession>
<evidence type="ECO:0000259" key="1">
    <source>
        <dbReference type="Pfam" id="PF13610"/>
    </source>
</evidence>
<dbReference type="EMBL" id="LR216287">
    <property type="protein sequence ID" value="VFJ12909.1"/>
    <property type="molecule type" value="Genomic_DNA"/>
</dbReference>
<dbReference type="Gene3D" id="3.30.420.10">
    <property type="entry name" value="Ribonuclease H-like superfamily/Ribonuclease H"/>
    <property type="match status" value="1"/>
</dbReference>
<protein>
    <recommendedName>
        <fullName evidence="1">DDE domain-containing protein</fullName>
    </recommendedName>
</protein>
<dbReference type="GO" id="GO:0003676">
    <property type="term" value="F:nucleic acid binding"/>
    <property type="evidence" value="ECO:0007669"/>
    <property type="project" value="InterPro"/>
</dbReference>
<dbReference type="InterPro" id="IPR032874">
    <property type="entry name" value="DDE_dom"/>
</dbReference>
<dbReference type="Proteomes" id="UP000294299">
    <property type="component" value="Chromosome NFRAN"/>
</dbReference>
<organism evidence="2 3">
    <name type="scientific">Candidatus Nitrosocosmicus franklandianus</name>
    <dbReference type="NCBI Taxonomy" id="1798806"/>
    <lineage>
        <taxon>Archaea</taxon>
        <taxon>Nitrososphaerota</taxon>
        <taxon>Nitrososphaeria</taxon>
        <taxon>Nitrososphaerales</taxon>
        <taxon>Nitrososphaeraceae</taxon>
        <taxon>Candidatus Nitrosocosmicus</taxon>
    </lineage>
</organism>